<evidence type="ECO:0000256" key="4">
    <source>
        <dbReference type="ARBA" id="ARBA00022989"/>
    </source>
</evidence>
<dbReference type="Pfam" id="PF08269">
    <property type="entry name" value="dCache_2"/>
    <property type="match status" value="1"/>
</dbReference>
<dbReference type="InterPro" id="IPR000014">
    <property type="entry name" value="PAS"/>
</dbReference>
<dbReference type="RefSeq" id="WP_178366644.1">
    <property type="nucleotide sequence ID" value="NZ_JACADJ010000027.1"/>
</dbReference>
<proteinExistence type="predicted"/>
<dbReference type="EMBL" id="JACADJ010000027">
    <property type="protein sequence ID" value="NWH05187.1"/>
    <property type="molecule type" value="Genomic_DNA"/>
</dbReference>
<dbReference type="Pfam" id="PF13426">
    <property type="entry name" value="PAS_9"/>
    <property type="match status" value="1"/>
</dbReference>
<feature type="transmembrane region" description="Helical" evidence="7">
    <location>
        <begin position="312"/>
        <end position="335"/>
    </location>
</feature>
<dbReference type="SMART" id="SM00086">
    <property type="entry name" value="PAC"/>
    <property type="match status" value="1"/>
</dbReference>
<accession>A0A850TAD6</accession>
<gene>
    <name evidence="9" type="ORF">HXW94_09340</name>
</gene>
<comment type="subcellular location">
    <subcellularLocation>
        <location evidence="1">Cell membrane</location>
        <topology evidence="1">Multi-pass membrane protein</topology>
    </subcellularLocation>
</comment>
<dbReference type="InterPro" id="IPR035965">
    <property type="entry name" value="PAS-like_dom_sf"/>
</dbReference>
<keyword evidence="2" id="KW-1003">Cell membrane</keyword>
<dbReference type="InterPro" id="IPR001610">
    <property type="entry name" value="PAC"/>
</dbReference>
<organism evidence="9 10">
    <name type="scientific">Desulfobacter latus</name>
    <dbReference type="NCBI Taxonomy" id="2292"/>
    <lineage>
        <taxon>Bacteria</taxon>
        <taxon>Pseudomonadati</taxon>
        <taxon>Thermodesulfobacteriota</taxon>
        <taxon>Desulfobacteria</taxon>
        <taxon>Desulfobacterales</taxon>
        <taxon>Desulfobacteraceae</taxon>
        <taxon>Desulfobacter</taxon>
    </lineage>
</organism>
<dbReference type="SMART" id="SM01049">
    <property type="entry name" value="Cache_2"/>
    <property type="match status" value="1"/>
</dbReference>
<evidence type="ECO:0000256" key="7">
    <source>
        <dbReference type="SAM" id="Phobius"/>
    </source>
</evidence>
<dbReference type="InterPro" id="IPR004010">
    <property type="entry name" value="Double_Cache_2"/>
</dbReference>
<dbReference type="InterPro" id="IPR033480">
    <property type="entry name" value="sCache_2"/>
</dbReference>
<dbReference type="CDD" id="cd12912">
    <property type="entry name" value="PDC2_MCP_like"/>
    <property type="match status" value="2"/>
</dbReference>
<sequence length="611" mass="70429">MMKKIRSLLKNLSIHYRLLWSYSLTFLFILSLAGLVIYSVARTTIEKNIENELKNSTQTILNMVKTAINASIRNHLRAIAENNKDIITDLYNKANNGLISSQEAKKRAKQILLSQSIGKGGYIYCINREGIIQVHPKEELVGTDLSKNNFIKIQKIKKVGYLEYDWANPGEKIKRAKALYMTYFTPWDWIISVSSYRDEFQEILSTEDFKQNILSITFGKTGYSYIMDSNGLLVIHPELTGTNIYSSKDVNRRMFIKKICEQKNGKIVYPWKNPGELKAREKLVVFNYVPELDWIVASSSYLEEFYYPLTTIAYSIGVTLFIMVILMIPITWLISSMLAKPLQVMISLFETGAQSGFVRPLDVKWGGEMGEVVKNYNRFVGTLETTRQQLEKSRDELEHRVAERTAQLTEALGELEALFNNSQIGIMVLKGGRFLHKANQRLADIFGYNTPAQMQGFSMMDLHLSEERFQEFGNNYFDKLISKKMLQIEYQLKRKDGTSVWCMISGKALDSKIPADLNEGVVWIIDDISSKKHNEIERERLLFDLQKALSEVKQLSGLLPICSYCKKIRDDKGYWTQIESYIHEHSEAEFSHGICQDCAKKYHPDMDIYED</sequence>
<dbReference type="GO" id="GO:0005886">
    <property type="term" value="C:plasma membrane"/>
    <property type="evidence" value="ECO:0007669"/>
    <property type="project" value="UniProtKB-SubCell"/>
</dbReference>
<evidence type="ECO:0000313" key="9">
    <source>
        <dbReference type="EMBL" id="NWH05187.1"/>
    </source>
</evidence>
<keyword evidence="6" id="KW-0175">Coiled coil</keyword>
<keyword evidence="10" id="KW-1185">Reference proteome</keyword>
<keyword evidence="3 7" id="KW-0812">Transmembrane</keyword>
<reference evidence="9 10" key="1">
    <citation type="submission" date="2020-06" db="EMBL/GenBank/DDBJ databases">
        <title>High-quality draft genome of sulfate reducer Desulfobacter latus type strain AcrS2 isolated from marine sediment.</title>
        <authorList>
            <person name="Hoppe M."/>
            <person name="Larsen C.K."/>
            <person name="Marshall I.P.G."/>
            <person name="Schramm A."/>
            <person name="Marietou A.G."/>
        </authorList>
    </citation>
    <scope>NUCLEOTIDE SEQUENCE [LARGE SCALE GENOMIC DNA]</scope>
    <source>
        <strain evidence="9 10">AcRS2</strain>
    </source>
</reference>
<keyword evidence="5 7" id="KW-0472">Membrane</keyword>
<dbReference type="Gene3D" id="3.30.450.20">
    <property type="entry name" value="PAS domain"/>
    <property type="match status" value="3"/>
</dbReference>
<evidence type="ECO:0000259" key="8">
    <source>
        <dbReference type="PROSITE" id="PS50113"/>
    </source>
</evidence>
<comment type="caution">
    <text evidence="9">The sequence shown here is derived from an EMBL/GenBank/DDBJ whole genome shotgun (WGS) entry which is preliminary data.</text>
</comment>
<keyword evidence="4 7" id="KW-1133">Transmembrane helix</keyword>
<evidence type="ECO:0000256" key="1">
    <source>
        <dbReference type="ARBA" id="ARBA00004651"/>
    </source>
</evidence>
<protein>
    <submittedName>
        <fullName evidence="9">Cache domain-containing protein</fullName>
    </submittedName>
</protein>
<evidence type="ECO:0000256" key="6">
    <source>
        <dbReference type="SAM" id="Coils"/>
    </source>
</evidence>
<evidence type="ECO:0000256" key="5">
    <source>
        <dbReference type="ARBA" id="ARBA00023136"/>
    </source>
</evidence>
<feature type="coiled-coil region" evidence="6">
    <location>
        <begin position="380"/>
        <end position="407"/>
    </location>
</feature>
<evidence type="ECO:0000313" key="10">
    <source>
        <dbReference type="Proteomes" id="UP000553343"/>
    </source>
</evidence>
<dbReference type="Proteomes" id="UP000553343">
    <property type="component" value="Unassembled WGS sequence"/>
</dbReference>
<evidence type="ECO:0000256" key="3">
    <source>
        <dbReference type="ARBA" id="ARBA00022692"/>
    </source>
</evidence>
<dbReference type="InterPro" id="IPR000700">
    <property type="entry name" value="PAS-assoc_C"/>
</dbReference>
<name>A0A850TAD6_9BACT</name>
<feature type="domain" description="PAC" evidence="8">
    <location>
        <begin position="486"/>
        <end position="540"/>
    </location>
</feature>
<dbReference type="PROSITE" id="PS50113">
    <property type="entry name" value="PAC"/>
    <property type="match status" value="1"/>
</dbReference>
<dbReference type="AlphaFoldDB" id="A0A850TAD6"/>
<evidence type="ECO:0000256" key="2">
    <source>
        <dbReference type="ARBA" id="ARBA00022475"/>
    </source>
</evidence>
<dbReference type="CDD" id="cd00130">
    <property type="entry name" value="PAS"/>
    <property type="match status" value="1"/>
</dbReference>
<dbReference type="SUPFAM" id="SSF55785">
    <property type="entry name" value="PYP-like sensor domain (PAS domain)"/>
    <property type="match status" value="1"/>
</dbReference>
<dbReference type="NCBIfam" id="TIGR00229">
    <property type="entry name" value="sensory_box"/>
    <property type="match status" value="1"/>
</dbReference>
<feature type="transmembrane region" description="Helical" evidence="7">
    <location>
        <begin position="20"/>
        <end position="41"/>
    </location>
</feature>
<dbReference type="Gene3D" id="6.10.340.10">
    <property type="match status" value="1"/>
</dbReference>